<organism evidence="5 6">
    <name type="scientific">Bipolaris victoriae (strain FI3)</name>
    <name type="common">Victoria blight of oats agent</name>
    <name type="synonym">Cochliobolus victoriae</name>
    <dbReference type="NCBI Taxonomy" id="930091"/>
    <lineage>
        <taxon>Eukaryota</taxon>
        <taxon>Fungi</taxon>
        <taxon>Dikarya</taxon>
        <taxon>Ascomycota</taxon>
        <taxon>Pezizomycotina</taxon>
        <taxon>Dothideomycetes</taxon>
        <taxon>Pleosporomycetidae</taxon>
        <taxon>Pleosporales</taxon>
        <taxon>Pleosporineae</taxon>
        <taxon>Pleosporaceae</taxon>
        <taxon>Bipolaris</taxon>
    </lineage>
</organism>
<proteinExistence type="predicted"/>
<dbReference type="InterPro" id="IPR000504">
    <property type="entry name" value="RRM_dom"/>
</dbReference>
<gene>
    <name evidence="5" type="ORF">COCVIDRAFT_94540</name>
</gene>
<dbReference type="SMART" id="SM00360">
    <property type="entry name" value="RRM"/>
    <property type="match status" value="2"/>
</dbReference>
<dbReference type="EMBL" id="KI968717">
    <property type="protein sequence ID" value="EUN28797.1"/>
    <property type="molecule type" value="Genomic_DNA"/>
</dbReference>
<dbReference type="GO" id="GO:0003729">
    <property type="term" value="F:mRNA binding"/>
    <property type="evidence" value="ECO:0007669"/>
    <property type="project" value="TreeGrafter"/>
</dbReference>
<dbReference type="PROSITE" id="PS50102">
    <property type="entry name" value="RRM"/>
    <property type="match status" value="2"/>
</dbReference>
<sequence>MGKTKVADKSSKKDKKAELSSIKAGRVTKPAATPKSKSKDIAKSVASNAKDKKKSKKAPTPEPESDSSSESESESEESEESSSEEEEVTKKTAAKTKAAPKAAAKADSDSDSSDSSEEDSDSESESSEEEKPAPKAKANGVKTNGAAKAKAESSDSESDSESESDSDSSESKDEKPAAKAKAASTSDSDDSDADSDSDSSESESDEAEAPSKKRKAEEVAEPVIKKTKTDEPVAEDGVKNLFVGNLSWNIDEDWLRREFESFGEIVGCRVITDRETGRAKGFGYVEFAKAADAAKAQKDMHEYELDGRPLNVDFSTPRQKPDANARANKFGDKRSAPSNTLFIGNLSFDCTNETIQEVFAEYGNVTRVSLPTDRDSGALKGFGYVDYGSQEEATAALEALQGQDVAGRPLRVDFAAPRDDNGGGGGRGGFGGGRGGGRGGRGGFGDRGGRGGGRGGGGFGGRGGRGGARGGGRGGSFNRGGFGDFQGQKKSFD</sequence>
<feature type="compositionally biased region" description="Basic and acidic residues" evidence="3">
    <location>
        <begin position="209"/>
        <end position="231"/>
    </location>
</feature>
<feature type="domain" description="RRM" evidence="4">
    <location>
        <begin position="239"/>
        <end position="317"/>
    </location>
</feature>
<dbReference type="GeneID" id="26259886"/>
<protein>
    <recommendedName>
        <fullName evidence="4">RRM domain-containing protein</fullName>
    </recommendedName>
</protein>
<dbReference type="PANTHER" id="PTHR48025:SF1">
    <property type="entry name" value="RRM DOMAIN-CONTAINING PROTEIN"/>
    <property type="match status" value="1"/>
</dbReference>
<dbReference type="SUPFAM" id="SSF54928">
    <property type="entry name" value="RNA-binding domain, RBD"/>
    <property type="match status" value="2"/>
</dbReference>
<evidence type="ECO:0000313" key="6">
    <source>
        <dbReference type="Proteomes" id="UP000054337"/>
    </source>
</evidence>
<keyword evidence="1 2" id="KW-0694">RNA-binding</keyword>
<feature type="domain" description="RRM" evidence="4">
    <location>
        <begin position="339"/>
        <end position="417"/>
    </location>
</feature>
<feature type="region of interest" description="Disordered" evidence="3">
    <location>
        <begin position="414"/>
        <end position="493"/>
    </location>
</feature>
<dbReference type="HOGENOM" id="CLU_026791_2_0_1"/>
<keyword evidence="6" id="KW-1185">Reference proteome</keyword>
<dbReference type="OrthoDB" id="439808at2759"/>
<feature type="compositionally biased region" description="Gly residues" evidence="3">
    <location>
        <begin position="422"/>
        <end position="484"/>
    </location>
</feature>
<feature type="compositionally biased region" description="Basic and acidic residues" evidence="3">
    <location>
        <begin position="1"/>
        <end position="18"/>
    </location>
</feature>
<feature type="compositionally biased region" description="Basic and acidic residues" evidence="3">
    <location>
        <begin position="319"/>
        <end position="331"/>
    </location>
</feature>
<dbReference type="AlphaFoldDB" id="W7EXQ8"/>
<dbReference type="PANTHER" id="PTHR48025">
    <property type="entry name" value="OS02G0815200 PROTEIN"/>
    <property type="match status" value="1"/>
</dbReference>
<dbReference type="RefSeq" id="XP_014558406.1">
    <property type="nucleotide sequence ID" value="XM_014702920.1"/>
</dbReference>
<name>W7EXQ8_BIPV3</name>
<evidence type="ECO:0000256" key="2">
    <source>
        <dbReference type="PROSITE-ProRule" id="PRU00176"/>
    </source>
</evidence>
<feature type="compositionally biased region" description="Low complexity" evidence="3">
    <location>
        <begin position="95"/>
        <end position="105"/>
    </location>
</feature>
<feature type="region of interest" description="Disordered" evidence="3">
    <location>
        <begin position="308"/>
        <end position="331"/>
    </location>
</feature>
<dbReference type="InterPro" id="IPR012677">
    <property type="entry name" value="Nucleotide-bd_a/b_plait_sf"/>
</dbReference>
<evidence type="ECO:0000256" key="3">
    <source>
        <dbReference type="SAM" id="MobiDB-lite"/>
    </source>
</evidence>
<dbReference type="Pfam" id="PF00076">
    <property type="entry name" value="RRM_1"/>
    <property type="match status" value="2"/>
</dbReference>
<feature type="compositionally biased region" description="Acidic residues" evidence="3">
    <location>
        <begin position="109"/>
        <end position="128"/>
    </location>
</feature>
<reference evidence="5 6" key="1">
    <citation type="journal article" date="2013" name="PLoS Genet.">
        <title>Comparative genome structure, secondary metabolite, and effector coding capacity across Cochliobolus pathogens.</title>
        <authorList>
            <person name="Condon B.J."/>
            <person name="Leng Y."/>
            <person name="Wu D."/>
            <person name="Bushley K.E."/>
            <person name="Ohm R.A."/>
            <person name="Otillar R."/>
            <person name="Martin J."/>
            <person name="Schackwitz W."/>
            <person name="Grimwood J."/>
            <person name="MohdZainudin N."/>
            <person name="Xue C."/>
            <person name="Wang R."/>
            <person name="Manning V.A."/>
            <person name="Dhillon B."/>
            <person name="Tu Z.J."/>
            <person name="Steffenson B.J."/>
            <person name="Salamov A."/>
            <person name="Sun H."/>
            <person name="Lowry S."/>
            <person name="LaButti K."/>
            <person name="Han J."/>
            <person name="Copeland A."/>
            <person name="Lindquist E."/>
            <person name="Barry K."/>
            <person name="Schmutz J."/>
            <person name="Baker S.E."/>
            <person name="Ciuffetti L.M."/>
            <person name="Grigoriev I.V."/>
            <person name="Zhong S."/>
            <person name="Turgeon B.G."/>
        </authorList>
    </citation>
    <scope>NUCLEOTIDE SEQUENCE [LARGE SCALE GENOMIC DNA]</scope>
    <source>
        <strain evidence="5 6">FI3</strain>
    </source>
</reference>
<accession>W7EXQ8</accession>
<dbReference type="Gene3D" id="3.30.70.330">
    <property type="match status" value="2"/>
</dbReference>
<feature type="region of interest" description="Disordered" evidence="3">
    <location>
        <begin position="1"/>
        <end position="231"/>
    </location>
</feature>
<feature type="compositionally biased region" description="Acidic residues" evidence="3">
    <location>
        <begin position="63"/>
        <end position="87"/>
    </location>
</feature>
<feature type="compositionally biased region" description="Acidic residues" evidence="3">
    <location>
        <begin position="187"/>
        <end position="208"/>
    </location>
</feature>
<evidence type="ECO:0000259" key="4">
    <source>
        <dbReference type="PROSITE" id="PS50102"/>
    </source>
</evidence>
<evidence type="ECO:0000256" key="1">
    <source>
        <dbReference type="ARBA" id="ARBA00022884"/>
    </source>
</evidence>
<feature type="compositionally biased region" description="Acidic residues" evidence="3">
    <location>
        <begin position="154"/>
        <end position="168"/>
    </location>
</feature>
<evidence type="ECO:0000313" key="5">
    <source>
        <dbReference type="EMBL" id="EUN28797.1"/>
    </source>
</evidence>
<dbReference type="Proteomes" id="UP000054337">
    <property type="component" value="Unassembled WGS sequence"/>
</dbReference>
<dbReference type="InterPro" id="IPR035979">
    <property type="entry name" value="RBD_domain_sf"/>
</dbReference>
<dbReference type="InterPro" id="IPR050502">
    <property type="entry name" value="Euk_RNA-bind_prot"/>
</dbReference>